<comment type="caution">
    <text evidence="1">The sequence shown here is derived from an EMBL/GenBank/DDBJ whole genome shotgun (WGS) entry which is preliminary data.</text>
</comment>
<organism evidence="1 2">
    <name type="scientific">Dermacentor silvarum</name>
    <name type="common">Tick</name>
    <dbReference type="NCBI Taxonomy" id="543639"/>
    <lineage>
        <taxon>Eukaryota</taxon>
        <taxon>Metazoa</taxon>
        <taxon>Ecdysozoa</taxon>
        <taxon>Arthropoda</taxon>
        <taxon>Chelicerata</taxon>
        <taxon>Arachnida</taxon>
        <taxon>Acari</taxon>
        <taxon>Parasitiformes</taxon>
        <taxon>Ixodida</taxon>
        <taxon>Ixodoidea</taxon>
        <taxon>Ixodidae</taxon>
        <taxon>Rhipicephalinae</taxon>
        <taxon>Dermacentor</taxon>
    </lineage>
</organism>
<name>A0ACB8CJU7_DERSI</name>
<gene>
    <name evidence="1" type="ORF">HPB49_006831</name>
</gene>
<evidence type="ECO:0000313" key="2">
    <source>
        <dbReference type="Proteomes" id="UP000821865"/>
    </source>
</evidence>
<keyword evidence="2" id="KW-1185">Reference proteome</keyword>
<protein>
    <submittedName>
        <fullName evidence="1">Uncharacterized protein</fullName>
    </submittedName>
</protein>
<proteinExistence type="predicted"/>
<evidence type="ECO:0000313" key="1">
    <source>
        <dbReference type="EMBL" id="KAH7945104.1"/>
    </source>
</evidence>
<accession>A0ACB8CJU7</accession>
<sequence>MSAHINAYIVEAIIPPRTLGVHRVNNGRSISHMCSRNVSNAKSCVPHLDQHIVSLGRLRALCRIWTNRQGHQRTPPSNPQLVDAAVLMAHLDMIDR</sequence>
<reference evidence="1" key="1">
    <citation type="submission" date="2020-05" db="EMBL/GenBank/DDBJ databases">
        <title>Large-scale comparative analyses of tick genomes elucidate their genetic diversity and vector capacities.</title>
        <authorList>
            <person name="Jia N."/>
            <person name="Wang J."/>
            <person name="Shi W."/>
            <person name="Du L."/>
            <person name="Sun Y."/>
            <person name="Zhan W."/>
            <person name="Jiang J."/>
            <person name="Wang Q."/>
            <person name="Zhang B."/>
            <person name="Ji P."/>
            <person name="Sakyi L.B."/>
            <person name="Cui X."/>
            <person name="Yuan T."/>
            <person name="Jiang B."/>
            <person name="Yang W."/>
            <person name="Lam T.T.-Y."/>
            <person name="Chang Q."/>
            <person name="Ding S."/>
            <person name="Wang X."/>
            <person name="Zhu J."/>
            <person name="Ruan X."/>
            <person name="Zhao L."/>
            <person name="Wei J."/>
            <person name="Que T."/>
            <person name="Du C."/>
            <person name="Cheng J."/>
            <person name="Dai P."/>
            <person name="Han X."/>
            <person name="Huang E."/>
            <person name="Gao Y."/>
            <person name="Liu J."/>
            <person name="Shao H."/>
            <person name="Ye R."/>
            <person name="Li L."/>
            <person name="Wei W."/>
            <person name="Wang X."/>
            <person name="Wang C."/>
            <person name="Yang T."/>
            <person name="Huo Q."/>
            <person name="Li W."/>
            <person name="Guo W."/>
            <person name="Chen H."/>
            <person name="Zhou L."/>
            <person name="Ni X."/>
            <person name="Tian J."/>
            <person name="Zhou Y."/>
            <person name="Sheng Y."/>
            <person name="Liu T."/>
            <person name="Pan Y."/>
            <person name="Xia L."/>
            <person name="Li J."/>
            <person name="Zhao F."/>
            <person name="Cao W."/>
        </authorList>
    </citation>
    <scope>NUCLEOTIDE SEQUENCE</scope>
    <source>
        <strain evidence="1">Dsil-2018</strain>
    </source>
</reference>
<dbReference type="Proteomes" id="UP000821865">
    <property type="component" value="Chromosome 6"/>
</dbReference>
<dbReference type="EMBL" id="CM023475">
    <property type="protein sequence ID" value="KAH7945104.1"/>
    <property type="molecule type" value="Genomic_DNA"/>
</dbReference>